<reference evidence="8 9" key="1">
    <citation type="submission" date="2021-03" db="EMBL/GenBank/DDBJ databases">
        <title>Sequencing the genomes of 1000 actinobacteria strains.</title>
        <authorList>
            <person name="Klenk H.-P."/>
        </authorList>
    </citation>
    <scope>NUCLEOTIDE SEQUENCE [LARGE SCALE GENOMIC DNA]</scope>
    <source>
        <strain evidence="8 9">DSM 46670</strain>
    </source>
</reference>
<feature type="transmembrane region" description="Helical" evidence="6">
    <location>
        <begin position="93"/>
        <end position="115"/>
    </location>
</feature>
<feature type="transmembrane region" description="Helical" evidence="6">
    <location>
        <begin position="44"/>
        <end position="63"/>
    </location>
</feature>
<keyword evidence="4 6" id="KW-0472">Membrane</keyword>
<keyword evidence="5" id="KW-0046">Antibiotic resistance</keyword>
<evidence type="ECO:0000256" key="4">
    <source>
        <dbReference type="ARBA" id="ARBA00023136"/>
    </source>
</evidence>
<evidence type="ECO:0000259" key="7">
    <source>
        <dbReference type="PROSITE" id="PS51012"/>
    </source>
</evidence>
<feature type="transmembrane region" description="Helical" evidence="6">
    <location>
        <begin position="219"/>
        <end position="237"/>
    </location>
</feature>
<dbReference type="PIRSF" id="PIRSF006648">
    <property type="entry name" value="DrrB"/>
    <property type="match status" value="1"/>
</dbReference>
<evidence type="ECO:0000256" key="6">
    <source>
        <dbReference type="RuleBase" id="RU361157"/>
    </source>
</evidence>
<evidence type="ECO:0000256" key="1">
    <source>
        <dbReference type="ARBA" id="ARBA00004141"/>
    </source>
</evidence>
<evidence type="ECO:0000256" key="5">
    <source>
        <dbReference type="ARBA" id="ARBA00023251"/>
    </source>
</evidence>
<comment type="caution">
    <text evidence="8">The sequence shown here is derived from an EMBL/GenBank/DDBJ whole genome shotgun (WGS) entry which is preliminary data.</text>
</comment>
<feature type="transmembrane region" description="Helical" evidence="6">
    <location>
        <begin position="121"/>
        <end position="145"/>
    </location>
</feature>
<feature type="transmembrane region" description="Helical" evidence="6">
    <location>
        <begin position="152"/>
        <end position="172"/>
    </location>
</feature>
<dbReference type="PRINTS" id="PR00164">
    <property type="entry name" value="ABC2TRNSPORT"/>
</dbReference>
<dbReference type="EMBL" id="JAGINW010000001">
    <property type="protein sequence ID" value="MBP2325191.1"/>
    <property type="molecule type" value="Genomic_DNA"/>
</dbReference>
<keyword evidence="3 6" id="KW-1133">Transmembrane helix</keyword>
<dbReference type="RefSeq" id="WP_245378426.1">
    <property type="nucleotide sequence ID" value="NZ_JAGINW010000001.1"/>
</dbReference>
<dbReference type="InterPro" id="IPR051784">
    <property type="entry name" value="Nod_factor_ABC_transporter"/>
</dbReference>
<feature type="domain" description="ABC transmembrane type-2" evidence="7">
    <location>
        <begin position="5"/>
        <end position="240"/>
    </location>
</feature>
<dbReference type="InterPro" id="IPR047817">
    <property type="entry name" value="ABC2_TM_bact-type"/>
</dbReference>
<organism evidence="8 9">
    <name type="scientific">Kibdelosporangium banguiense</name>
    <dbReference type="NCBI Taxonomy" id="1365924"/>
    <lineage>
        <taxon>Bacteria</taxon>
        <taxon>Bacillati</taxon>
        <taxon>Actinomycetota</taxon>
        <taxon>Actinomycetes</taxon>
        <taxon>Pseudonocardiales</taxon>
        <taxon>Pseudonocardiaceae</taxon>
        <taxon>Kibdelosporangium</taxon>
    </lineage>
</organism>
<keyword evidence="2 6" id="KW-0812">Transmembrane</keyword>
<evidence type="ECO:0000256" key="2">
    <source>
        <dbReference type="ARBA" id="ARBA00022692"/>
    </source>
</evidence>
<dbReference type="InterPro" id="IPR013525">
    <property type="entry name" value="ABC2_TM"/>
</dbReference>
<evidence type="ECO:0000313" key="9">
    <source>
        <dbReference type="Proteomes" id="UP001519332"/>
    </source>
</evidence>
<feature type="transmembrane region" description="Helical" evidence="6">
    <location>
        <begin position="7"/>
        <end position="24"/>
    </location>
</feature>
<keyword evidence="6" id="KW-1003">Cell membrane</keyword>
<proteinExistence type="inferred from homology"/>
<accession>A0ABS4TLC7</accession>
<dbReference type="PANTHER" id="PTHR43229">
    <property type="entry name" value="NODULATION PROTEIN J"/>
    <property type="match status" value="1"/>
</dbReference>
<evidence type="ECO:0000313" key="8">
    <source>
        <dbReference type="EMBL" id="MBP2325191.1"/>
    </source>
</evidence>
<dbReference type="Pfam" id="PF12698">
    <property type="entry name" value="ABC2_membrane_3"/>
    <property type="match status" value="1"/>
</dbReference>
<dbReference type="PANTHER" id="PTHR43229:SF2">
    <property type="entry name" value="NODULATION PROTEIN J"/>
    <property type="match status" value="1"/>
</dbReference>
<gene>
    <name evidence="8" type="ORF">JOF56_005576</name>
</gene>
<comment type="similarity">
    <text evidence="6">Belongs to the ABC-2 integral membrane protein family.</text>
</comment>
<protein>
    <recommendedName>
        <fullName evidence="6">Transport permease protein</fullName>
    </recommendedName>
</protein>
<dbReference type="Proteomes" id="UP001519332">
    <property type="component" value="Unassembled WGS sequence"/>
</dbReference>
<keyword evidence="6" id="KW-0813">Transport</keyword>
<evidence type="ECO:0000256" key="3">
    <source>
        <dbReference type="ARBA" id="ARBA00022989"/>
    </source>
</evidence>
<comment type="subcellular location">
    <subcellularLocation>
        <location evidence="6">Cell membrane</location>
        <topology evidence="6">Multi-pass membrane protein</topology>
    </subcellularLocation>
    <subcellularLocation>
        <location evidence="1">Membrane</location>
        <topology evidence="1">Multi-pass membrane protein</topology>
    </subcellularLocation>
</comment>
<dbReference type="InterPro" id="IPR000412">
    <property type="entry name" value="ABC_2_transport"/>
</dbReference>
<dbReference type="PROSITE" id="PS51012">
    <property type="entry name" value="ABC_TM2"/>
    <property type="match status" value="1"/>
</dbReference>
<sequence>MTNPGEMLGWVWPSVIPLVVLYTLRGTAVPGTNFSIGSQAIPGILGMNVVLIGMMGLAMALMMDQMDGTLLRSKAIPNGVTGYLTGRIVGQSAITAAVLVILLVPCAFLFGGLSLGSPQSWLMLIWVLFLGLIATLPIGAVIGSLLRSPQSLSFGTLLITLLVLVSGVFYPITALPEWLQWAGQLLPIYWLGLGMRAALLPDSLAVAEIGQSWRHLETVGVLGAWAAIGFVVAPIVLRRVIRR</sequence>
<keyword evidence="9" id="KW-1185">Reference proteome</keyword>
<name>A0ABS4TLC7_9PSEU</name>